<dbReference type="Proteomes" id="UP000014254">
    <property type="component" value="Unassembled WGS sequence"/>
</dbReference>
<sequence length="114" mass="13244">MPVADIFQLHPTLQFLHWKAPDDPSLVIWQRAPKQLIQRLGRGVLHLQPFFHRLYQPTSVPRSLSLDVLLRPFAAQQLLDHNDILGPNCNQKPRAPSHVVFIITLANIWKARYR</sequence>
<gene>
    <name evidence="1" type="ORF">HMPREF1544_04631</name>
</gene>
<dbReference type="EMBL" id="KE123949">
    <property type="protein sequence ID" value="EPB88518.1"/>
    <property type="molecule type" value="Genomic_DNA"/>
</dbReference>
<accession>S2K058</accession>
<reference evidence="2" key="1">
    <citation type="submission" date="2013-05" db="EMBL/GenBank/DDBJ databases">
        <title>The Genome sequence of Mucor circinelloides f. circinelloides 1006PhL.</title>
        <authorList>
            <consortium name="The Broad Institute Genomics Platform"/>
            <person name="Cuomo C."/>
            <person name="Earl A."/>
            <person name="Findley K."/>
            <person name="Lee S.C."/>
            <person name="Walker B."/>
            <person name="Young S."/>
            <person name="Zeng Q."/>
            <person name="Gargeya S."/>
            <person name="Fitzgerald M."/>
            <person name="Haas B."/>
            <person name="Abouelleil A."/>
            <person name="Allen A.W."/>
            <person name="Alvarado L."/>
            <person name="Arachchi H.M."/>
            <person name="Berlin A.M."/>
            <person name="Chapman S.B."/>
            <person name="Gainer-Dewar J."/>
            <person name="Goldberg J."/>
            <person name="Griggs A."/>
            <person name="Gujja S."/>
            <person name="Hansen M."/>
            <person name="Howarth C."/>
            <person name="Imamovic A."/>
            <person name="Ireland A."/>
            <person name="Larimer J."/>
            <person name="McCowan C."/>
            <person name="Murphy C."/>
            <person name="Pearson M."/>
            <person name="Poon T.W."/>
            <person name="Priest M."/>
            <person name="Roberts A."/>
            <person name="Saif S."/>
            <person name="Shea T."/>
            <person name="Sisk P."/>
            <person name="Sykes S."/>
            <person name="Wortman J."/>
            <person name="Nusbaum C."/>
            <person name="Birren B."/>
        </authorList>
    </citation>
    <scope>NUCLEOTIDE SEQUENCE [LARGE SCALE GENOMIC DNA]</scope>
    <source>
        <strain evidence="2">1006PhL</strain>
    </source>
</reference>
<organism evidence="1 2">
    <name type="scientific">Mucor circinelloides f. circinelloides (strain 1006PhL)</name>
    <name type="common">Mucormycosis agent</name>
    <name type="synonym">Calyptromyces circinelloides</name>
    <dbReference type="NCBI Taxonomy" id="1220926"/>
    <lineage>
        <taxon>Eukaryota</taxon>
        <taxon>Fungi</taxon>
        <taxon>Fungi incertae sedis</taxon>
        <taxon>Mucoromycota</taxon>
        <taxon>Mucoromycotina</taxon>
        <taxon>Mucoromycetes</taxon>
        <taxon>Mucorales</taxon>
        <taxon>Mucorineae</taxon>
        <taxon>Mucoraceae</taxon>
        <taxon>Mucor</taxon>
    </lineage>
</organism>
<name>S2K058_MUCC1</name>
<proteinExistence type="predicted"/>
<dbReference type="VEuPathDB" id="FungiDB:HMPREF1544_04631"/>
<keyword evidence="2" id="KW-1185">Reference proteome</keyword>
<evidence type="ECO:0000313" key="1">
    <source>
        <dbReference type="EMBL" id="EPB88518.1"/>
    </source>
</evidence>
<evidence type="ECO:0000313" key="2">
    <source>
        <dbReference type="Proteomes" id="UP000014254"/>
    </source>
</evidence>
<dbReference type="OrthoDB" id="10280363at2759"/>
<protein>
    <submittedName>
        <fullName evidence="1">Uncharacterized protein</fullName>
    </submittedName>
</protein>
<dbReference type="AlphaFoldDB" id="S2K058"/>
<dbReference type="InParanoid" id="S2K058"/>